<dbReference type="GO" id="GO:0016787">
    <property type="term" value="F:hydrolase activity"/>
    <property type="evidence" value="ECO:0007669"/>
    <property type="project" value="UniProtKB-KW"/>
</dbReference>
<dbReference type="InterPro" id="IPR029058">
    <property type="entry name" value="AB_hydrolase_fold"/>
</dbReference>
<protein>
    <recommendedName>
        <fullName evidence="3">Carboxylic ester hydrolase</fullName>
        <ecNumber evidence="3">3.1.1.-</ecNumber>
    </recommendedName>
</protein>
<dbReference type="InterPro" id="IPR019819">
    <property type="entry name" value="Carboxylesterase_B_CS"/>
</dbReference>
<comment type="caution">
    <text evidence="5">The sequence shown here is derived from an EMBL/GenBank/DDBJ whole genome shotgun (WGS) entry which is preliminary data.</text>
</comment>
<comment type="similarity">
    <text evidence="1 3">Belongs to the type-B carboxylesterase/lipase family.</text>
</comment>
<keyword evidence="2 3" id="KW-0378">Hydrolase</keyword>
<keyword evidence="6" id="KW-1185">Reference proteome</keyword>
<gene>
    <name evidence="5" type="ORF">DFH08DRAFT_254700</name>
</gene>
<dbReference type="InterPro" id="IPR019826">
    <property type="entry name" value="Carboxylesterase_B_AS"/>
</dbReference>
<proteinExistence type="inferred from homology"/>
<dbReference type="AlphaFoldDB" id="A0AAD7ELL1"/>
<dbReference type="Pfam" id="PF00135">
    <property type="entry name" value="COesterase"/>
    <property type="match status" value="1"/>
</dbReference>
<organism evidence="5 6">
    <name type="scientific">Mycena albidolilacea</name>
    <dbReference type="NCBI Taxonomy" id="1033008"/>
    <lineage>
        <taxon>Eukaryota</taxon>
        <taxon>Fungi</taxon>
        <taxon>Dikarya</taxon>
        <taxon>Basidiomycota</taxon>
        <taxon>Agaricomycotina</taxon>
        <taxon>Agaricomycetes</taxon>
        <taxon>Agaricomycetidae</taxon>
        <taxon>Agaricales</taxon>
        <taxon>Marasmiineae</taxon>
        <taxon>Mycenaceae</taxon>
        <taxon>Mycena</taxon>
    </lineage>
</organism>
<dbReference type="InterPro" id="IPR002018">
    <property type="entry name" value="CarbesteraseB"/>
</dbReference>
<feature type="chain" id="PRO_5041782624" description="Carboxylic ester hydrolase" evidence="3">
    <location>
        <begin position="18"/>
        <end position="541"/>
    </location>
</feature>
<dbReference type="PROSITE" id="PS00122">
    <property type="entry name" value="CARBOXYLESTERASE_B_1"/>
    <property type="match status" value="1"/>
</dbReference>
<feature type="domain" description="Carboxylesterase type B" evidence="4">
    <location>
        <begin position="20"/>
        <end position="530"/>
    </location>
</feature>
<dbReference type="EC" id="3.1.1.-" evidence="3"/>
<dbReference type="PANTHER" id="PTHR11559">
    <property type="entry name" value="CARBOXYLESTERASE"/>
    <property type="match status" value="1"/>
</dbReference>
<evidence type="ECO:0000313" key="6">
    <source>
        <dbReference type="Proteomes" id="UP001218218"/>
    </source>
</evidence>
<evidence type="ECO:0000313" key="5">
    <source>
        <dbReference type="EMBL" id="KAJ7337487.1"/>
    </source>
</evidence>
<accession>A0AAD7ELL1</accession>
<sequence length="541" mass="57758">MLFPLFFFLVSLSSAAAAPPQVRLGNTTVTGRAIPGYSVESFRGIPYAEPPIGPLRFETSVLLTALASDTLDASNFGKSCLQPGMAAELVSEDCLTVNVFRPAGVQSNALLPVMFWTYGGGFYSGGSAQYDASALVARSVARGTPIIYVSFNYRLGPLGFPQGTEALQRGSLNLGLRDQIVCLEWVQLFVRAFGGDASKVTLFGQSAGSIMQSILLLHDISRLARAAIFESGHAATTALFPASRGDPDWQNFVGGTTSCRALQNTSTTFGCLQNVSEAEILAGWAAAAGRELFTWTPVLDGPGGLLPSLPSSIMAKEGFSMPLPFMTGTNLDEGTIFTPHCPFNDQIITNLIIANFSPPIPSVSTQSDLEAAAAQIVALYPNNPASGSGNASLGLPPQFKRTAAIEGDISFQSQRRMWSQTAAARGVKAFAYMFTQPQTQAPPSLGVYHGSEVRFVYGGVGHAASNSDSKLSGMMVDYWVSFATSMDPNDGLGTPRPQWDAYTSDNPALMQLNGENTAMIPDDYRQNQIQYIMDNSAVFHH</sequence>
<dbReference type="SUPFAM" id="SSF53474">
    <property type="entry name" value="alpha/beta-Hydrolases"/>
    <property type="match status" value="1"/>
</dbReference>
<dbReference type="Gene3D" id="3.40.50.1820">
    <property type="entry name" value="alpha/beta hydrolase"/>
    <property type="match status" value="1"/>
</dbReference>
<dbReference type="Proteomes" id="UP001218218">
    <property type="component" value="Unassembled WGS sequence"/>
</dbReference>
<dbReference type="InterPro" id="IPR050309">
    <property type="entry name" value="Type-B_Carboxylest/Lipase"/>
</dbReference>
<reference evidence="5" key="1">
    <citation type="submission" date="2023-03" db="EMBL/GenBank/DDBJ databases">
        <title>Massive genome expansion in bonnet fungi (Mycena s.s.) driven by repeated elements and novel gene families across ecological guilds.</title>
        <authorList>
            <consortium name="Lawrence Berkeley National Laboratory"/>
            <person name="Harder C.B."/>
            <person name="Miyauchi S."/>
            <person name="Viragh M."/>
            <person name="Kuo A."/>
            <person name="Thoen E."/>
            <person name="Andreopoulos B."/>
            <person name="Lu D."/>
            <person name="Skrede I."/>
            <person name="Drula E."/>
            <person name="Henrissat B."/>
            <person name="Morin E."/>
            <person name="Kohler A."/>
            <person name="Barry K."/>
            <person name="LaButti K."/>
            <person name="Morin E."/>
            <person name="Salamov A."/>
            <person name="Lipzen A."/>
            <person name="Mereny Z."/>
            <person name="Hegedus B."/>
            <person name="Baldrian P."/>
            <person name="Stursova M."/>
            <person name="Weitz H."/>
            <person name="Taylor A."/>
            <person name="Grigoriev I.V."/>
            <person name="Nagy L.G."/>
            <person name="Martin F."/>
            <person name="Kauserud H."/>
        </authorList>
    </citation>
    <scope>NUCLEOTIDE SEQUENCE</scope>
    <source>
        <strain evidence="5">CBHHK002</strain>
    </source>
</reference>
<dbReference type="PROSITE" id="PS00941">
    <property type="entry name" value="CARBOXYLESTERASE_B_2"/>
    <property type="match status" value="1"/>
</dbReference>
<evidence type="ECO:0000256" key="2">
    <source>
        <dbReference type="ARBA" id="ARBA00022801"/>
    </source>
</evidence>
<evidence type="ECO:0000256" key="1">
    <source>
        <dbReference type="ARBA" id="ARBA00005964"/>
    </source>
</evidence>
<evidence type="ECO:0000259" key="4">
    <source>
        <dbReference type="Pfam" id="PF00135"/>
    </source>
</evidence>
<keyword evidence="3" id="KW-0732">Signal</keyword>
<name>A0AAD7ELL1_9AGAR</name>
<dbReference type="EMBL" id="JARIHO010000029">
    <property type="protein sequence ID" value="KAJ7337487.1"/>
    <property type="molecule type" value="Genomic_DNA"/>
</dbReference>
<feature type="signal peptide" evidence="3">
    <location>
        <begin position="1"/>
        <end position="17"/>
    </location>
</feature>
<evidence type="ECO:0000256" key="3">
    <source>
        <dbReference type="RuleBase" id="RU361235"/>
    </source>
</evidence>